<evidence type="ECO:0000256" key="1">
    <source>
        <dbReference type="SAM" id="MobiDB-lite"/>
    </source>
</evidence>
<evidence type="ECO:0000256" key="2">
    <source>
        <dbReference type="SAM" id="SignalP"/>
    </source>
</evidence>
<protein>
    <recommendedName>
        <fullName evidence="5">Secreted protein</fullName>
    </recommendedName>
</protein>
<sequence>MKLIKTIAIGSVLLGLVGAVHAEDGSQRAEQFKQNFLAEQARLWGNDAAEQKQQIAQVQAKQQPQEGHAQTAVSKGF</sequence>
<proteinExistence type="predicted"/>
<keyword evidence="2" id="KW-0732">Signal</keyword>
<gene>
    <name evidence="3" type="ORF">B8W72_02505</name>
</gene>
<organism evidence="3 4">
    <name type="scientific">Pseudomonas putida</name>
    <name type="common">Arthrobacter siderocapsulatus</name>
    <dbReference type="NCBI Taxonomy" id="303"/>
    <lineage>
        <taxon>Bacteria</taxon>
        <taxon>Pseudomonadati</taxon>
        <taxon>Pseudomonadota</taxon>
        <taxon>Gammaproteobacteria</taxon>
        <taxon>Pseudomonadales</taxon>
        <taxon>Pseudomonadaceae</taxon>
        <taxon>Pseudomonas</taxon>
    </lineage>
</organism>
<dbReference type="AlphaFoldDB" id="A0A1Y3LLC3"/>
<feature type="signal peptide" evidence="2">
    <location>
        <begin position="1"/>
        <end position="22"/>
    </location>
</feature>
<feature type="region of interest" description="Disordered" evidence="1">
    <location>
        <begin position="55"/>
        <end position="77"/>
    </location>
</feature>
<feature type="chain" id="PRO_5013005892" description="Secreted protein" evidence="2">
    <location>
        <begin position="23"/>
        <end position="77"/>
    </location>
</feature>
<reference evidence="3 4" key="1">
    <citation type="submission" date="2017-05" db="EMBL/GenBank/DDBJ databases">
        <title>Whole genome sequence of Pseudomonas putida isolate 1312 commercialized as a biostimulant.</title>
        <authorList>
            <person name="Crovadore J."/>
            <person name="Blanc P."/>
            <person name="Chablais R."/>
            <person name="Cochard B."/>
            <person name="Grizard D."/>
            <person name="Lefort F."/>
        </authorList>
    </citation>
    <scope>NUCLEOTIDE SEQUENCE [LARGE SCALE GENOMIC DNA]</scope>
    <source>
        <strain evidence="3 4">1312</strain>
    </source>
</reference>
<name>A0A1Y3LLC3_PSEPU</name>
<accession>A0A1Y3LLC3</accession>
<dbReference type="EMBL" id="NFSB01000049">
    <property type="protein sequence ID" value="OUM38164.1"/>
    <property type="molecule type" value="Genomic_DNA"/>
</dbReference>
<feature type="compositionally biased region" description="Low complexity" evidence="1">
    <location>
        <begin position="55"/>
        <end position="66"/>
    </location>
</feature>
<dbReference type="Proteomes" id="UP000196082">
    <property type="component" value="Unassembled WGS sequence"/>
</dbReference>
<dbReference type="RefSeq" id="WP_086974493.1">
    <property type="nucleotide sequence ID" value="NZ_NFSB01000049.1"/>
</dbReference>
<evidence type="ECO:0008006" key="5">
    <source>
        <dbReference type="Google" id="ProtNLM"/>
    </source>
</evidence>
<evidence type="ECO:0000313" key="4">
    <source>
        <dbReference type="Proteomes" id="UP000196082"/>
    </source>
</evidence>
<evidence type="ECO:0000313" key="3">
    <source>
        <dbReference type="EMBL" id="OUM38164.1"/>
    </source>
</evidence>
<comment type="caution">
    <text evidence="3">The sequence shown here is derived from an EMBL/GenBank/DDBJ whole genome shotgun (WGS) entry which is preliminary data.</text>
</comment>